<dbReference type="Pfam" id="PF10551">
    <property type="entry name" value="MULE"/>
    <property type="match status" value="1"/>
</dbReference>
<accession>A0ABD0SDL9</accession>
<keyword evidence="2" id="KW-0863">Zinc-finger</keyword>
<evidence type="ECO:0000313" key="7">
    <source>
        <dbReference type="Proteomes" id="UP001549921"/>
    </source>
</evidence>
<sequence>MEGSEFQIIERKGGHVLLCNGHQYYKHRKYANESVIWYCCGRKKEKCTGSLTLEGNKIIKSKEHTTPTPGQCKPNEQKNEVALTLDKIKQIGAQKSDPLPTIFNENVRGLYEKGLNFVVPVPSFPNVKHALYNARKKELQITKTVFKSVDEVEVPAKYNKDFLIADYIYEGSRILVFCKSEAKKYFCRVKEYFGDATFRTPYPFSQLFTIHGALGDGSTDTNVVPLVYALMSDKKETTYFALFDILKANFEDFHPQKFHCDFEFAPSNALKAIFPDVTLKKCYYHFTNSIWRKAKSLQIKKNKRYRRIVGLCAALALLPQHLVIQGWTYVQEQANDIQNENMTTFMRYMKRTWLKSDDYVSQWCVYNERHRTNNVAESFHSRLNRLINKNYVTIFKLLHVLYEFSTNPVPKKRRSQEIENDSFIINKQMELIHNDINIGHFLETMR</sequence>
<gene>
    <name evidence="6" type="ORF">ABMA28_010136</name>
</gene>
<dbReference type="GO" id="GO:0008270">
    <property type="term" value="F:zinc ion binding"/>
    <property type="evidence" value="ECO:0007669"/>
    <property type="project" value="UniProtKB-KW"/>
</dbReference>
<keyword evidence="1" id="KW-0479">Metal-binding</keyword>
<proteinExistence type="predicted"/>
<evidence type="ECO:0000256" key="2">
    <source>
        <dbReference type="ARBA" id="ARBA00022771"/>
    </source>
</evidence>
<organism evidence="6 7">
    <name type="scientific">Loxostege sticticalis</name>
    <name type="common">Beet webworm moth</name>
    <dbReference type="NCBI Taxonomy" id="481309"/>
    <lineage>
        <taxon>Eukaryota</taxon>
        <taxon>Metazoa</taxon>
        <taxon>Ecdysozoa</taxon>
        <taxon>Arthropoda</taxon>
        <taxon>Hexapoda</taxon>
        <taxon>Insecta</taxon>
        <taxon>Pterygota</taxon>
        <taxon>Neoptera</taxon>
        <taxon>Endopterygota</taxon>
        <taxon>Lepidoptera</taxon>
        <taxon>Glossata</taxon>
        <taxon>Ditrysia</taxon>
        <taxon>Pyraloidea</taxon>
        <taxon>Crambidae</taxon>
        <taxon>Pyraustinae</taxon>
        <taxon>Loxostege</taxon>
    </lineage>
</organism>
<dbReference type="EMBL" id="JBEDNZ010000025">
    <property type="protein sequence ID" value="KAL0810826.1"/>
    <property type="molecule type" value="Genomic_DNA"/>
</dbReference>
<comment type="caution">
    <text evidence="6">The sequence shown here is derived from an EMBL/GenBank/DDBJ whole genome shotgun (WGS) entry which is preliminary data.</text>
</comment>
<evidence type="ECO:0008006" key="8">
    <source>
        <dbReference type="Google" id="ProtNLM"/>
    </source>
</evidence>
<name>A0ABD0SDL9_LOXSC</name>
<evidence type="ECO:0000256" key="3">
    <source>
        <dbReference type="ARBA" id="ARBA00022833"/>
    </source>
</evidence>
<reference evidence="6 7" key="1">
    <citation type="submission" date="2024-06" db="EMBL/GenBank/DDBJ databases">
        <title>A chromosome-level genome assembly of beet webworm, Loxostege sticticalis.</title>
        <authorList>
            <person name="Zhang Y."/>
        </authorList>
    </citation>
    <scope>NUCLEOTIDE SEQUENCE [LARGE SCALE GENOMIC DNA]</scope>
    <source>
        <strain evidence="6">AQ028</strain>
        <tissue evidence="6">Male pupae</tissue>
    </source>
</reference>
<protein>
    <recommendedName>
        <fullName evidence="8">MULE transposase domain-containing protein</fullName>
    </recommendedName>
</protein>
<evidence type="ECO:0000313" key="6">
    <source>
        <dbReference type="EMBL" id="KAL0810826.1"/>
    </source>
</evidence>
<feature type="domain" description="MULE transposase" evidence="5">
    <location>
        <begin position="195"/>
        <end position="288"/>
    </location>
</feature>
<keyword evidence="3" id="KW-0862">Zinc</keyword>
<dbReference type="AlphaFoldDB" id="A0ABD0SDL9"/>
<dbReference type="Pfam" id="PF04500">
    <property type="entry name" value="FLYWCH"/>
    <property type="match status" value="1"/>
</dbReference>
<evidence type="ECO:0000256" key="1">
    <source>
        <dbReference type="ARBA" id="ARBA00022723"/>
    </source>
</evidence>
<dbReference type="InterPro" id="IPR018289">
    <property type="entry name" value="MULE_transposase_dom"/>
</dbReference>
<dbReference type="InterPro" id="IPR007588">
    <property type="entry name" value="Znf_FLYWCH"/>
</dbReference>
<evidence type="ECO:0000259" key="5">
    <source>
        <dbReference type="Pfam" id="PF10551"/>
    </source>
</evidence>
<dbReference type="Proteomes" id="UP001549921">
    <property type="component" value="Unassembled WGS sequence"/>
</dbReference>
<dbReference type="Gene3D" id="2.20.25.240">
    <property type="match status" value="1"/>
</dbReference>
<evidence type="ECO:0000259" key="4">
    <source>
        <dbReference type="Pfam" id="PF04500"/>
    </source>
</evidence>
<feature type="domain" description="FLYWCH-type" evidence="4">
    <location>
        <begin position="9"/>
        <end position="64"/>
    </location>
</feature>